<dbReference type="InterPro" id="IPR057630">
    <property type="entry name" value="Terminase_6"/>
</dbReference>
<comment type="caution">
    <text evidence="2">The sequence shown here is derived from an EMBL/GenBank/DDBJ whole genome shotgun (WGS) entry which is preliminary data.</text>
</comment>
<dbReference type="Pfam" id="PF23931">
    <property type="entry name" value="Terminase_6"/>
    <property type="match status" value="1"/>
</dbReference>
<dbReference type="EMBL" id="SHPX01000047">
    <property type="protein sequence ID" value="TCD95605.1"/>
    <property type="molecule type" value="Genomic_DNA"/>
</dbReference>
<gene>
    <name evidence="2" type="ORF">MCC10015_1964</name>
</gene>
<sequence>MSASKDQRALDMFMGAEPLQKIRDELGFKTVTSAEAAIRRALAEKRKGKDYDTERQLELERIDAMFRIKYPLAKQGDSAAMSTCLSLSEKRMRLLDKPGDHEGITASYEATLKALAITDADSALVATGRAVARQIDYALRHGQGQEVTKALYLVPHLMNVLRELGATPAARKQLKEYAGAAAAESDGEPVDELTAFRRRKFGT</sequence>
<evidence type="ECO:0000313" key="3">
    <source>
        <dbReference type="Proteomes" id="UP000293441"/>
    </source>
</evidence>
<organism evidence="2 3">
    <name type="scientific">Bifidobacterium longum subsp. longum</name>
    <dbReference type="NCBI Taxonomy" id="1679"/>
    <lineage>
        <taxon>Bacteria</taxon>
        <taxon>Bacillati</taxon>
        <taxon>Actinomycetota</taxon>
        <taxon>Actinomycetes</taxon>
        <taxon>Bifidobacteriales</taxon>
        <taxon>Bifidobacteriaceae</taxon>
        <taxon>Bifidobacterium</taxon>
    </lineage>
</organism>
<protein>
    <recommendedName>
        <fullName evidence="1">Terminase small subunit actinomycetes phage-type domain-containing protein</fullName>
    </recommendedName>
</protein>
<name>A0A4R0SZX2_BIFLL</name>
<dbReference type="AlphaFoldDB" id="A0A4R0SZX2"/>
<feature type="domain" description="Terminase small subunit actinomycetes phage-type" evidence="1">
    <location>
        <begin position="114"/>
        <end position="199"/>
    </location>
</feature>
<proteinExistence type="predicted"/>
<dbReference type="RefSeq" id="WP_101673686.1">
    <property type="nucleotide sequence ID" value="NZ_QCZM01000020.1"/>
</dbReference>
<evidence type="ECO:0000313" key="2">
    <source>
        <dbReference type="EMBL" id="TCD95605.1"/>
    </source>
</evidence>
<evidence type="ECO:0000259" key="1">
    <source>
        <dbReference type="Pfam" id="PF23931"/>
    </source>
</evidence>
<accession>A0A4R0SZX2</accession>
<dbReference type="Proteomes" id="UP000293441">
    <property type="component" value="Unassembled WGS sequence"/>
</dbReference>
<reference evidence="2 3" key="1">
    <citation type="journal article" date="2018" name="Sci. Rep.">
        <title>Genomic diversity and distribution of Bifidobacterium longum subsp. longum across the human lifespan.</title>
        <authorList>
            <person name="Odamaki T."/>
            <person name="Bottacini F."/>
            <person name="Kato K."/>
            <person name="Mitsuyama E."/>
            <person name="Yoshida K."/>
            <person name="Horigome A."/>
            <person name="Xiao J.Z."/>
            <person name="van Sinderen D."/>
        </authorList>
    </citation>
    <scope>NUCLEOTIDE SEQUENCE [LARGE SCALE GENOMIC DNA]</scope>
    <source>
        <strain evidence="2 3">MCC10015</strain>
    </source>
</reference>